<evidence type="ECO:0000313" key="8">
    <source>
        <dbReference type="Proteomes" id="UP000028042"/>
    </source>
</evidence>
<dbReference type="PATRIC" id="fig|1262449.3.peg.1549"/>
<dbReference type="KEGG" id="cpat:CLPA_c17140"/>
<dbReference type="InterPro" id="IPR034714">
    <property type="entry name" value="TagA_TarA"/>
</dbReference>
<protein>
    <recommendedName>
        <fullName evidence="5">N-acetylglucosaminyldiphosphoundecaprenol N-acetyl-beta-D-mannosaminyltransferase</fullName>
        <ecNumber evidence="5">2.4.1.187</ecNumber>
    </recommendedName>
    <alternativeName>
        <fullName evidence="5">N-acetylmannosaminyltransferase</fullName>
    </alternativeName>
    <alternativeName>
        <fullName evidence="5">UDP-N-acetylmannosamine transferase</fullName>
    </alternativeName>
    <alternativeName>
        <fullName evidence="5">UDP-N-acetylmannosamine:N-acetylglucosaminyl pyrophosphorylundecaprenol N-acetylmannosaminyltransferase</fullName>
    </alternativeName>
</protein>
<keyword evidence="1 5" id="KW-0328">Glycosyltransferase</keyword>
<evidence type="ECO:0000313" key="9">
    <source>
        <dbReference type="Proteomes" id="UP000030905"/>
    </source>
</evidence>
<reference evidence="6 9" key="1">
    <citation type="journal article" date="2015" name="Genome Announc.">
        <title>Complete Genome Sequence of the Nitrogen-Fixing and Solvent-Producing Clostridium pasteurianum DSM 525.</title>
        <authorList>
            <person name="Poehlein A."/>
            <person name="Grosse-Honebrink A."/>
            <person name="Zhang Y."/>
            <person name="Minton N.P."/>
            <person name="Daniel R."/>
        </authorList>
    </citation>
    <scope>NUCLEOTIDE SEQUENCE [LARGE SCALE GENOMIC DNA]</scope>
    <source>
        <strain evidence="6">DSM 525</strain>
        <strain evidence="9">DSM 525 / ATCC 6013</strain>
    </source>
</reference>
<dbReference type="RefSeq" id="WP_003443716.1">
    <property type="nucleotide sequence ID" value="NZ_ANZB01000004.1"/>
</dbReference>
<reference evidence="7" key="2">
    <citation type="submission" date="2015-10" db="EMBL/GenBank/DDBJ databases">
        <title>Improved Draft Genome Sequence of Clostridium pasteurianum Strain ATCC 6013 (DSM 525) Using a Hybrid Next-Generation Sequencing Approach.</title>
        <authorList>
            <person name="Pyne M.E."/>
            <person name="Utturkar S.M."/>
            <person name="Brown S.D."/>
            <person name="Moo-Young M."/>
            <person name="Chung D.A."/>
            <person name="Chou P.C."/>
        </authorList>
    </citation>
    <scope>NUCLEOTIDE SEQUENCE</scope>
    <source>
        <strain evidence="7">ATCC 6013</strain>
    </source>
</reference>
<dbReference type="GO" id="GO:0019350">
    <property type="term" value="P:teichoic acid biosynthetic process"/>
    <property type="evidence" value="ECO:0007669"/>
    <property type="project" value="UniProtKB-UniRule"/>
</dbReference>
<gene>
    <name evidence="6" type="primary">tagA</name>
    <name evidence="6" type="ORF">CLPA_c17140</name>
    <name evidence="7" type="ORF">CP6013_01467</name>
</gene>
<sequence length="241" mass="27808">MFSKILDYHVFNKSKLELMKYIKTFKKVHIISGNPEVLYNGLYDKSIFKGCSEYNSIIIPDGIGVVIASKIVKKSVEEKIPGIEVMDEIIKYCERESKAIYLLGAKQEIIDECIIKLKFKYSKLQIAGSHNGYFDMNSCEDILQDIKNSKPYAIFVAMGCPRQEKFINMYMDSLPASVYMGVGGSFDVIAGKVNRAPRWMIKFGLEWLYRVAKEPWRIKRLGSIPKLILKVIYNKYIIRKE</sequence>
<dbReference type="CDD" id="cd06533">
    <property type="entry name" value="Glyco_transf_WecG_TagA"/>
    <property type="match status" value="1"/>
</dbReference>
<keyword evidence="4 5" id="KW-0961">Cell wall biogenesis/degradation</keyword>
<keyword evidence="2 5" id="KW-0808">Transferase</keyword>
<evidence type="ECO:0000256" key="2">
    <source>
        <dbReference type="ARBA" id="ARBA00022679"/>
    </source>
</evidence>
<dbReference type="KEGG" id="cpae:CPAST_c17140"/>
<comment type="pathway">
    <text evidence="5">Cell wall biogenesis; teichoic acid biosynthesis.</text>
</comment>
<dbReference type="GO" id="GO:0047244">
    <property type="term" value="F:N-acetylglucosaminyldiphosphoundecaprenol N-acetyl-beta-D-mannosaminyltransferase activity"/>
    <property type="evidence" value="ECO:0007669"/>
    <property type="project" value="UniProtKB-UniRule"/>
</dbReference>
<evidence type="ECO:0000313" key="6">
    <source>
        <dbReference type="EMBL" id="AJA51772.1"/>
    </source>
</evidence>
<dbReference type="EMBL" id="JPGY02000001">
    <property type="protein sequence ID" value="KRU12220.1"/>
    <property type="molecule type" value="Genomic_DNA"/>
</dbReference>
<dbReference type="AlphaFoldDB" id="A0A0H3J2U8"/>
<dbReference type="InterPro" id="IPR004629">
    <property type="entry name" value="WecG_TagA_CpsF"/>
</dbReference>
<dbReference type="NCBIfam" id="TIGR00696">
    <property type="entry name" value="wecG_tagA_cpsF"/>
    <property type="match status" value="1"/>
</dbReference>
<accession>A0A0H3J2U8</accession>
<keyword evidence="3 5" id="KW-0777">Teichoic acid biosynthesis</keyword>
<proteinExistence type="inferred from homology"/>
<dbReference type="UniPathway" id="UPA00632"/>
<evidence type="ECO:0000256" key="1">
    <source>
        <dbReference type="ARBA" id="ARBA00022676"/>
    </source>
</evidence>
<name>A0A0H3J2U8_CLOPA</name>
<dbReference type="Proteomes" id="UP000028042">
    <property type="component" value="Unassembled WGS sequence"/>
</dbReference>
<dbReference type="Proteomes" id="UP000030905">
    <property type="component" value="Chromosome"/>
</dbReference>
<evidence type="ECO:0000256" key="3">
    <source>
        <dbReference type="ARBA" id="ARBA00022944"/>
    </source>
</evidence>
<comment type="catalytic activity">
    <reaction evidence="5">
        <text>UDP-N-acetyl-alpha-D-mannosamine + N-acetyl-alpha-D-glucosaminyl-di-trans,octa-cis-undecaprenyl diphosphate = N-acetyl-beta-D-mannosaminyl-(1-&gt;4)-N-acetyl-alpha-D-glucosaminyl di-trans,octa-cis-undecaprenyl diphosphate + UDP + H(+)</text>
        <dbReference type="Rhea" id="RHEA:16053"/>
        <dbReference type="ChEBI" id="CHEBI:15378"/>
        <dbReference type="ChEBI" id="CHEBI:58223"/>
        <dbReference type="ChEBI" id="CHEBI:62959"/>
        <dbReference type="ChEBI" id="CHEBI:68623"/>
        <dbReference type="ChEBI" id="CHEBI:132210"/>
        <dbReference type="EC" id="2.4.1.187"/>
    </reaction>
</comment>
<dbReference type="PANTHER" id="PTHR34136:SF1">
    <property type="entry name" value="UDP-N-ACETYL-D-MANNOSAMINURONIC ACID TRANSFERASE"/>
    <property type="match status" value="1"/>
</dbReference>
<dbReference type="Pfam" id="PF03808">
    <property type="entry name" value="Glyco_tran_WecG"/>
    <property type="match status" value="1"/>
</dbReference>
<organism evidence="6 9">
    <name type="scientific">Clostridium pasteurianum DSM 525 = ATCC 6013</name>
    <dbReference type="NCBI Taxonomy" id="1262449"/>
    <lineage>
        <taxon>Bacteria</taxon>
        <taxon>Bacillati</taxon>
        <taxon>Bacillota</taxon>
        <taxon>Clostridia</taxon>
        <taxon>Eubacteriales</taxon>
        <taxon>Clostridiaceae</taxon>
        <taxon>Clostridium</taxon>
    </lineage>
</organism>
<comment type="function">
    <text evidence="5">Catalyzes the conversion of GlcNAc-PP-undecaprenol into ManNAc-GlcNAc-PP-undecaprenol, the first committed lipid intermediate in the de novo synthesis of teichoic acid.</text>
</comment>
<dbReference type="EMBL" id="CP009268">
    <property type="protein sequence ID" value="AJA51772.1"/>
    <property type="molecule type" value="Genomic_DNA"/>
</dbReference>
<dbReference type="GeneID" id="93073876"/>
<dbReference type="eggNOG" id="COG1922">
    <property type="taxonomic scope" value="Bacteria"/>
</dbReference>
<comment type="similarity">
    <text evidence="5">Belongs to the glycosyltransferase 26 family. TagA/TarA subfamily.</text>
</comment>
<dbReference type="PANTHER" id="PTHR34136">
    <property type="match status" value="1"/>
</dbReference>
<reference evidence="7 8" key="3">
    <citation type="journal article" name="Genome Announc.">
        <title>Improved Draft Genome Sequence of Clostridium pasteurianum Strain ATCC 6013 (DSM 525) Using a Hybrid Next-Generation Sequencing Approach.</title>
        <authorList>
            <person name="Pyne M.E."/>
            <person name="Utturkar S."/>
            <person name="Brown S.D."/>
            <person name="Moo-Young M."/>
            <person name="Chung D.A."/>
            <person name="Chou C.P."/>
        </authorList>
    </citation>
    <scope>NUCLEOTIDE SEQUENCE [LARGE SCALE GENOMIC DNA]</scope>
    <source>
        <strain evidence="7 8">ATCC 6013</strain>
    </source>
</reference>
<keyword evidence="9" id="KW-1185">Reference proteome</keyword>
<dbReference type="HAMAP" id="MF_02070">
    <property type="entry name" value="TagA_TarA"/>
    <property type="match status" value="1"/>
</dbReference>
<evidence type="ECO:0000256" key="4">
    <source>
        <dbReference type="ARBA" id="ARBA00023316"/>
    </source>
</evidence>
<evidence type="ECO:0000256" key="5">
    <source>
        <dbReference type="HAMAP-Rule" id="MF_02070"/>
    </source>
</evidence>
<dbReference type="GO" id="GO:0071555">
    <property type="term" value="P:cell wall organization"/>
    <property type="evidence" value="ECO:0007669"/>
    <property type="project" value="UniProtKB-KW"/>
</dbReference>
<dbReference type="EC" id="2.4.1.187" evidence="5"/>
<evidence type="ECO:0000313" key="7">
    <source>
        <dbReference type="EMBL" id="KRU12220.1"/>
    </source>
</evidence>